<comment type="caution">
    <text evidence="2">The sequence shown here is derived from an EMBL/GenBank/DDBJ whole genome shotgun (WGS) entry which is preliminary data.</text>
</comment>
<organism evidence="2 3">
    <name type="scientific">Trichonephila clavata</name>
    <name type="common">Joro spider</name>
    <name type="synonym">Nephila clavata</name>
    <dbReference type="NCBI Taxonomy" id="2740835"/>
    <lineage>
        <taxon>Eukaryota</taxon>
        <taxon>Metazoa</taxon>
        <taxon>Ecdysozoa</taxon>
        <taxon>Arthropoda</taxon>
        <taxon>Chelicerata</taxon>
        <taxon>Arachnida</taxon>
        <taxon>Araneae</taxon>
        <taxon>Araneomorphae</taxon>
        <taxon>Entelegynae</taxon>
        <taxon>Araneoidea</taxon>
        <taxon>Nephilidae</taxon>
        <taxon>Trichonephila</taxon>
    </lineage>
</organism>
<evidence type="ECO:0000313" key="2">
    <source>
        <dbReference type="EMBL" id="GFQ86856.1"/>
    </source>
</evidence>
<sequence>MVVQSLVPGKAVSDSHTSSPHNEETQCFWICMMFLINGLPLAGGWMEQWCDDEDLLSHKIRCIKCKYMECSLSFIYDKLRVQDMPETHGVNQLTSRNFYING</sequence>
<dbReference type="AlphaFoldDB" id="A0A8X6KWH8"/>
<gene>
    <name evidence="2" type="ORF">TNCT_690171</name>
</gene>
<name>A0A8X6KWH8_TRICU</name>
<reference evidence="2" key="1">
    <citation type="submission" date="2020-07" db="EMBL/GenBank/DDBJ databases">
        <title>Multicomponent nature underlies the extraordinary mechanical properties of spider dragline silk.</title>
        <authorList>
            <person name="Kono N."/>
            <person name="Nakamura H."/>
            <person name="Mori M."/>
            <person name="Yoshida Y."/>
            <person name="Ohtoshi R."/>
            <person name="Malay A.D."/>
            <person name="Moran D.A.P."/>
            <person name="Tomita M."/>
            <person name="Numata K."/>
            <person name="Arakawa K."/>
        </authorList>
    </citation>
    <scope>NUCLEOTIDE SEQUENCE</scope>
</reference>
<keyword evidence="3" id="KW-1185">Reference proteome</keyword>
<protein>
    <submittedName>
        <fullName evidence="2">Uncharacterized protein</fullName>
    </submittedName>
</protein>
<feature type="region of interest" description="Disordered" evidence="1">
    <location>
        <begin position="1"/>
        <end position="22"/>
    </location>
</feature>
<evidence type="ECO:0000313" key="3">
    <source>
        <dbReference type="Proteomes" id="UP000887116"/>
    </source>
</evidence>
<dbReference type="EMBL" id="BMAO01033079">
    <property type="protein sequence ID" value="GFQ86856.1"/>
    <property type="molecule type" value="Genomic_DNA"/>
</dbReference>
<evidence type="ECO:0000256" key="1">
    <source>
        <dbReference type="SAM" id="MobiDB-lite"/>
    </source>
</evidence>
<proteinExistence type="predicted"/>
<dbReference type="Proteomes" id="UP000887116">
    <property type="component" value="Unassembled WGS sequence"/>
</dbReference>
<accession>A0A8X6KWH8</accession>